<feature type="transmembrane region" description="Helical" evidence="1">
    <location>
        <begin position="28"/>
        <end position="53"/>
    </location>
</feature>
<keyword evidence="1" id="KW-0812">Transmembrane</keyword>
<accession>A0A2H1WBN4</accession>
<keyword evidence="1" id="KW-0472">Membrane</keyword>
<protein>
    <submittedName>
        <fullName evidence="2">SFRICE_010911</fullName>
    </submittedName>
</protein>
<sequence length="70" mass="7857">MGNILFSIIWLIILIIVAFWIAGFAAGLYIIILPFTVCIEALSGLTDFLLSVVQFPRFCAQRMMEGRGFN</sequence>
<dbReference type="EMBL" id="ODYU01007587">
    <property type="protein sequence ID" value="SOQ50491.1"/>
    <property type="molecule type" value="Genomic_DNA"/>
</dbReference>
<name>A0A2H1WBN4_SPOFR</name>
<reference evidence="2" key="1">
    <citation type="submission" date="2016-07" db="EMBL/GenBank/DDBJ databases">
        <authorList>
            <person name="Bretaudeau A."/>
        </authorList>
    </citation>
    <scope>NUCLEOTIDE SEQUENCE</scope>
    <source>
        <strain evidence="2">Rice</strain>
        <tissue evidence="2">Whole body</tissue>
    </source>
</reference>
<organism evidence="2">
    <name type="scientific">Spodoptera frugiperda</name>
    <name type="common">Fall armyworm</name>
    <dbReference type="NCBI Taxonomy" id="7108"/>
    <lineage>
        <taxon>Eukaryota</taxon>
        <taxon>Metazoa</taxon>
        <taxon>Ecdysozoa</taxon>
        <taxon>Arthropoda</taxon>
        <taxon>Hexapoda</taxon>
        <taxon>Insecta</taxon>
        <taxon>Pterygota</taxon>
        <taxon>Neoptera</taxon>
        <taxon>Endopterygota</taxon>
        <taxon>Lepidoptera</taxon>
        <taxon>Glossata</taxon>
        <taxon>Ditrysia</taxon>
        <taxon>Noctuoidea</taxon>
        <taxon>Noctuidae</taxon>
        <taxon>Amphipyrinae</taxon>
        <taxon>Spodoptera</taxon>
    </lineage>
</organism>
<proteinExistence type="predicted"/>
<feature type="transmembrane region" description="Helical" evidence="1">
    <location>
        <begin position="5"/>
        <end position="22"/>
    </location>
</feature>
<evidence type="ECO:0000256" key="1">
    <source>
        <dbReference type="SAM" id="Phobius"/>
    </source>
</evidence>
<evidence type="ECO:0000313" key="2">
    <source>
        <dbReference type="EMBL" id="SOQ50491.1"/>
    </source>
</evidence>
<dbReference type="AlphaFoldDB" id="A0A2H1WBN4"/>
<keyword evidence="1" id="KW-1133">Transmembrane helix</keyword>
<dbReference type="PANTHER" id="PTHR39948:SF1">
    <property type="entry name" value="GEO11419P1"/>
    <property type="match status" value="1"/>
</dbReference>
<dbReference type="PANTHER" id="PTHR39948">
    <property type="entry name" value="GEO11419P1"/>
    <property type="match status" value="1"/>
</dbReference>
<gene>
    <name evidence="2" type="ORF">SFRICE_010911</name>
</gene>